<evidence type="ECO:0000256" key="5">
    <source>
        <dbReference type="ARBA" id="ARBA00022827"/>
    </source>
</evidence>
<evidence type="ECO:0000256" key="1">
    <source>
        <dbReference type="ARBA" id="ARBA00001917"/>
    </source>
</evidence>
<dbReference type="STRING" id="103827.A0A0N5D562"/>
<evidence type="ECO:0000313" key="12">
    <source>
        <dbReference type="WBParaSite" id="TCLT_0000813501-mRNA-1"/>
    </source>
</evidence>
<dbReference type="WBParaSite" id="TCLT_0000813501-mRNA-1">
    <property type="protein sequence ID" value="TCLT_0000813501-mRNA-1"/>
    <property type="gene ID" value="TCLT_0000813501"/>
</dbReference>
<feature type="domain" description="FAD-binding FR-type" evidence="9">
    <location>
        <begin position="185"/>
        <end position="429"/>
    </location>
</feature>
<evidence type="ECO:0000256" key="2">
    <source>
        <dbReference type="ARBA" id="ARBA00001974"/>
    </source>
</evidence>
<dbReference type="InterPro" id="IPR017927">
    <property type="entry name" value="FAD-bd_FR_type"/>
</dbReference>
<dbReference type="InterPro" id="IPR029039">
    <property type="entry name" value="Flavoprotein-like_sf"/>
</dbReference>
<dbReference type="GO" id="GO:0050660">
    <property type="term" value="F:flavin adenine dinucleotide binding"/>
    <property type="evidence" value="ECO:0007669"/>
    <property type="project" value="TreeGrafter"/>
</dbReference>
<dbReference type="Pfam" id="PF00175">
    <property type="entry name" value="NAD_binding_1"/>
    <property type="match status" value="1"/>
</dbReference>
<evidence type="ECO:0000256" key="4">
    <source>
        <dbReference type="ARBA" id="ARBA00022643"/>
    </source>
</evidence>
<evidence type="ECO:0000256" key="7">
    <source>
        <dbReference type="ARBA" id="ARBA00023002"/>
    </source>
</evidence>
<dbReference type="PRINTS" id="PR00371">
    <property type="entry name" value="FPNCR"/>
</dbReference>
<dbReference type="OMA" id="DIMSIPR"/>
<keyword evidence="7" id="KW-0560">Oxidoreductase</keyword>
<dbReference type="OrthoDB" id="1856718at2759"/>
<dbReference type="PROSITE" id="PS51384">
    <property type="entry name" value="FAD_FR"/>
    <property type="match status" value="1"/>
</dbReference>
<evidence type="ECO:0000256" key="3">
    <source>
        <dbReference type="ARBA" id="ARBA00022630"/>
    </source>
</evidence>
<dbReference type="Gene3D" id="3.40.50.360">
    <property type="match status" value="1"/>
</dbReference>
<keyword evidence="3" id="KW-0285">Flavoprotein</keyword>
<comment type="cofactor">
    <cofactor evidence="1">
        <name>FMN</name>
        <dbReference type="ChEBI" id="CHEBI:58210"/>
    </cofactor>
</comment>
<dbReference type="InterPro" id="IPR003097">
    <property type="entry name" value="CysJ-like_FAD-binding"/>
</dbReference>
<protein>
    <submittedName>
        <fullName evidence="12">NADPH-dependent diflavin oxidoreductase 1</fullName>
    </submittedName>
</protein>
<dbReference type="Gene3D" id="1.20.990.10">
    <property type="entry name" value="NADPH-cytochrome p450 Reductase, Chain A, domain 3"/>
    <property type="match status" value="1"/>
</dbReference>
<dbReference type="Pfam" id="PF00258">
    <property type="entry name" value="Flavodoxin_1"/>
    <property type="match status" value="1"/>
</dbReference>
<accession>A0A0N5D562</accession>
<dbReference type="SUPFAM" id="SSF52218">
    <property type="entry name" value="Flavoproteins"/>
    <property type="match status" value="1"/>
</dbReference>
<dbReference type="InterPro" id="IPR008254">
    <property type="entry name" value="Flavodoxin/NO_synth"/>
</dbReference>
<dbReference type="Proteomes" id="UP000276776">
    <property type="component" value="Unassembled WGS sequence"/>
</dbReference>
<comment type="cofactor">
    <cofactor evidence="2">
        <name>FAD</name>
        <dbReference type="ChEBI" id="CHEBI:57692"/>
    </cofactor>
</comment>
<dbReference type="PANTHER" id="PTHR19384:SF10">
    <property type="entry name" value="NADPH-DEPENDENT DIFLAVIN OXIDOREDUCTASE 1"/>
    <property type="match status" value="1"/>
</dbReference>
<evidence type="ECO:0000259" key="9">
    <source>
        <dbReference type="PROSITE" id="PS51384"/>
    </source>
</evidence>
<evidence type="ECO:0000256" key="6">
    <source>
        <dbReference type="ARBA" id="ARBA00022857"/>
    </source>
</evidence>
<dbReference type="SUPFAM" id="SSF63380">
    <property type="entry name" value="Riboflavin synthase domain-like"/>
    <property type="match status" value="1"/>
</dbReference>
<dbReference type="Gene3D" id="2.40.30.10">
    <property type="entry name" value="Translation factors"/>
    <property type="match status" value="1"/>
</dbReference>
<dbReference type="EMBL" id="UYYF01004587">
    <property type="protein sequence ID" value="VDN05650.1"/>
    <property type="molecule type" value="Genomic_DNA"/>
</dbReference>
<organism evidence="12">
    <name type="scientific">Thelazia callipaeda</name>
    <name type="common">Oriental eyeworm</name>
    <name type="synonym">Parasitic nematode</name>
    <dbReference type="NCBI Taxonomy" id="103827"/>
    <lineage>
        <taxon>Eukaryota</taxon>
        <taxon>Metazoa</taxon>
        <taxon>Ecdysozoa</taxon>
        <taxon>Nematoda</taxon>
        <taxon>Chromadorea</taxon>
        <taxon>Rhabditida</taxon>
        <taxon>Spirurina</taxon>
        <taxon>Spiruromorpha</taxon>
        <taxon>Thelazioidea</taxon>
        <taxon>Thelaziidae</taxon>
        <taxon>Thelazia</taxon>
    </lineage>
</organism>
<proteinExistence type="predicted"/>
<evidence type="ECO:0000313" key="11">
    <source>
        <dbReference type="Proteomes" id="UP000276776"/>
    </source>
</evidence>
<dbReference type="InterPro" id="IPR001094">
    <property type="entry name" value="Flavdoxin-like"/>
</dbReference>
<dbReference type="SUPFAM" id="SSF52343">
    <property type="entry name" value="Ferredoxin reductase-like, C-terminal NADP-linked domain"/>
    <property type="match status" value="1"/>
</dbReference>
<sequence>MSSSHTLKIFYGSETGTAQDVAESLWYDARYRNIPSEVHNFGNYTIQNLSDEHCVVFVIATSGQGEMPVSIRHNWRILCCKSLPNNLLQSVGLTYFAVLGLGDSSYQKYNFAGKKLYRRLNQLGSIFLTELGLADDQHELGVEGTYENFRDELFQQIWKRNLYPGMILNPDDSGSLPARYKIIYDANFPSMFDEIEDDAFVETSMLNSERLTAETHFQDAEELRYSPGDVLMVHPNNLPEALNIVYEILGFSDDLLDRPFTLIPRETCIPLPSPHLFKEGLTLRRCFERYFDLQMVPRRSFFRTLGKLSLIKEEKERLLELAKNIDDYMEYCWRPRRTVAETLRDFHITIRSVCTEMLFDIFSPIRARAFSIASCPLTHSTIQILVAQVKYKSKRMASPRLGLCSTYLIRRRSGDTLLVKIRKGTFRWPKQSDAMILVGPGTGVSSFRSILAYRKKQLCDEKDASILFFGCRGAQKDYYFASEWQKLTAARIIVAFSRDQENKIYVQNKIKEYADEVWNLLKNSNGHLFIAGRAGDMPREVTTSVEEIANNKGEDGKDFIHMLESNGRLQYDTWN</sequence>
<dbReference type="InterPro" id="IPR017938">
    <property type="entry name" value="Riboflavin_synthase-like_b-brl"/>
</dbReference>
<dbReference type="GO" id="GO:0016491">
    <property type="term" value="F:oxidoreductase activity"/>
    <property type="evidence" value="ECO:0007669"/>
    <property type="project" value="UniProtKB-KW"/>
</dbReference>
<keyword evidence="5" id="KW-0274">FAD</keyword>
<gene>
    <name evidence="10" type="ORF">TCLT_LOCUS8124</name>
</gene>
<evidence type="ECO:0000313" key="10">
    <source>
        <dbReference type="EMBL" id="VDN05650.1"/>
    </source>
</evidence>
<dbReference type="InterPro" id="IPR023173">
    <property type="entry name" value="NADPH_Cyt_P450_Rdtase_alpha"/>
</dbReference>
<dbReference type="AlphaFoldDB" id="A0A0N5D562"/>
<evidence type="ECO:0000259" key="8">
    <source>
        <dbReference type="PROSITE" id="PS50902"/>
    </source>
</evidence>
<dbReference type="Pfam" id="PF00667">
    <property type="entry name" value="FAD_binding_1"/>
    <property type="match status" value="1"/>
</dbReference>
<dbReference type="GO" id="GO:0005829">
    <property type="term" value="C:cytosol"/>
    <property type="evidence" value="ECO:0007669"/>
    <property type="project" value="TreeGrafter"/>
</dbReference>
<dbReference type="GO" id="GO:0010181">
    <property type="term" value="F:FMN binding"/>
    <property type="evidence" value="ECO:0007669"/>
    <property type="project" value="InterPro"/>
</dbReference>
<keyword evidence="11" id="KW-1185">Reference proteome</keyword>
<keyword evidence="4" id="KW-0288">FMN</keyword>
<dbReference type="Gene3D" id="3.40.50.80">
    <property type="entry name" value="Nucleotide-binding domain of ferredoxin-NADP reductase (FNR) module"/>
    <property type="match status" value="1"/>
</dbReference>
<keyword evidence="6" id="KW-0521">NADP</keyword>
<feature type="domain" description="Flavodoxin-like" evidence="8">
    <location>
        <begin position="7"/>
        <end position="154"/>
    </location>
</feature>
<name>A0A0N5D562_THECL</name>
<reference evidence="12" key="1">
    <citation type="submission" date="2017-02" db="UniProtKB">
        <authorList>
            <consortium name="WormBaseParasite"/>
        </authorList>
    </citation>
    <scope>IDENTIFICATION</scope>
</reference>
<dbReference type="PANTHER" id="PTHR19384">
    <property type="entry name" value="NITRIC OXIDE SYNTHASE-RELATED"/>
    <property type="match status" value="1"/>
</dbReference>
<dbReference type="PROSITE" id="PS50902">
    <property type="entry name" value="FLAVODOXIN_LIKE"/>
    <property type="match status" value="1"/>
</dbReference>
<reference evidence="10 11" key="2">
    <citation type="submission" date="2018-11" db="EMBL/GenBank/DDBJ databases">
        <authorList>
            <consortium name="Pathogen Informatics"/>
        </authorList>
    </citation>
    <scope>NUCLEOTIDE SEQUENCE [LARGE SCALE GENOMIC DNA]</scope>
</reference>
<dbReference type="PRINTS" id="PR00369">
    <property type="entry name" value="FLAVODOXIN"/>
</dbReference>
<dbReference type="InterPro" id="IPR039261">
    <property type="entry name" value="FNR_nucleotide-bd"/>
</dbReference>
<dbReference type="InterPro" id="IPR001433">
    <property type="entry name" value="OxRdtase_FAD/NAD-bd"/>
</dbReference>
<dbReference type="InterPro" id="IPR001709">
    <property type="entry name" value="Flavoprot_Pyr_Nucl_cyt_Rdtase"/>
</dbReference>